<comment type="function">
    <text evidence="4">Forms an intersubunit bridge (bridge B4) with the 23S rRNA of the 50S subunit in the ribosome.</text>
</comment>
<dbReference type="GO" id="GO:0019843">
    <property type="term" value="F:rRNA binding"/>
    <property type="evidence" value="ECO:0007669"/>
    <property type="project" value="UniProtKB-UniRule"/>
</dbReference>
<comment type="subunit">
    <text evidence="3 4">Part of the 30S ribosomal subunit. Forms a bridge to the 50S subunit in the 70S ribosome, contacting the 23S rRNA.</text>
</comment>
<dbReference type="PANTHER" id="PTHR23321:SF26">
    <property type="entry name" value="SMALL RIBOSOMAL SUBUNIT PROTEIN US15M"/>
    <property type="match status" value="1"/>
</dbReference>
<dbReference type="Pfam" id="PF00312">
    <property type="entry name" value="Ribosomal_S15"/>
    <property type="match status" value="1"/>
</dbReference>
<dbReference type="PANTHER" id="PTHR23321">
    <property type="entry name" value="RIBOSOMAL PROTEIN S15, BACTERIAL AND ORGANELLAR"/>
    <property type="match status" value="1"/>
</dbReference>
<dbReference type="GO" id="GO:0022627">
    <property type="term" value="C:cytosolic small ribosomal subunit"/>
    <property type="evidence" value="ECO:0007669"/>
    <property type="project" value="TreeGrafter"/>
</dbReference>
<evidence type="ECO:0000313" key="7">
    <source>
        <dbReference type="EMBL" id="OGZ29676.1"/>
    </source>
</evidence>
<dbReference type="InterPro" id="IPR000589">
    <property type="entry name" value="Ribosomal_uS15"/>
</dbReference>
<name>A0A1G2EV41_9BACT</name>
<dbReference type="CDD" id="cd00353">
    <property type="entry name" value="Ribosomal_S15p_S13e"/>
    <property type="match status" value="1"/>
</dbReference>
<comment type="function">
    <text evidence="4 6">One of the primary rRNA binding proteins, it binds directly to 16S rRNA where it helps nucleate assembly of the platform of the 30S subunit by binding and bridging several RNA helices of the 16S rRNA.</text>
</comment>
<comment type="caution">
    <text evidence="7">The sequence shown here is derived from an EMBL/GenBank/DDBJ whole genome shotgun (WGS) entry which is preliminary data.</text>
</comment>
<dbReference type="HAMAP" id="MF_01343_B">
    <property type="entry name" value="Ribosomal_uS15_B"/>
    <property type="match status" value="1"/>
</dbReference>
<evidence type="ECO:0000256" key="5">
    <source>
        <dbReference type="RuleBase" id="RU003919"/>
    </source>
</evidence>
<dbReference type="NCBIfam" id="TIGR00952">
    <property type="entry name" value="S15_bact"/>
    <property type="match status" value="1"/>
</dbReference>
<evidence type="ECO:0000256" key="4">
    <source>
        <dbReference type="HAMAP-Rule" id="MF_01343"/>
    </source>
</evidence>
<dbReference type="GO" id="GO:0006412">
    <property type="term" value="P:translation"/>
    <property type="evidence" value="ECO:0007669"/>
    <property type="project" value="UniProtKB-UniRule"/>
</dbReference>
<evidence type="ECO:0000256" key="6">
    <source>
        <dbReference type="RuleBase" id="RU004524"/>
    </source>
</evidence>
<dbReference type="GO" id="GO:0003735">
    <property type="term" value="F:structural constituent of ribosome"/>
    <property type="evidence" value="ECO:0007669"/>
    <property type="project" value="InterPro"/>
</dbReference>
<dbReference type="AlphaFoldDB" id="A0A1G2EV41"/>
<keyword evidence="1 4" id="KW-0689">Ribosomal protein</keyword>
<evidence type="ECO:0000313" key="8">
    <source>
        <dbReference type="Proteomes" id="UP000177486"/>
    </source>
</evidence>
<evidence type="ECO:0000256" key="3">
    <source>
        <dbReference type="ARBA" id="ARBA00064542"/>
    </source>
</evidence>
<dbReference type="Gene3D" id="1.10.287.10">
    <property type="entry name" value="S15/NS1, RNA-binding"/>
    <property type="match status" value="1"/>
</dbReference>
<accession>A0A1G2EV41</accession>
<organism evidence="7 8">
    <name type="scientific">Candidatus Niyogibacteria bacterium RIFCSPLOWO2_01_FULL_45_48</name>
    <dbReference type="NCBI Taxonomy" id="1801724"/>
    <lineage>
        <taxon>Bacteria</taxon>
        <taxon>Candidatus Niyogiibacteriota</taxon>
    </lineage>
</organism>
<proteinExistence type="inferred from homology"/>
<protein>
    <recommendedName>
        <fullName evidence="4">Small ribosomal subunit protein uS15</fullName>
    </recommendedName>
</protein>
<dbReference type="EMBL" id="MHMQ01000033">
    <property type="protein sequence ID" value="OGZ29676.1"/>
    <property type="molecule type" value="Genomic_DNA"/>
</dbReference>
<keyword evidence="4 6" id="KW-0694">RNA-binding</keyword>
<dbReference type="InterPro" id="IPR005290">
    <property type="entry name" value="Ribosomal_uS15_bac-type"/>
</dbReference>
<dbReference type="SMART" id="SM01387">
    <property type="entry name" value="Ribosomal_S15"/>
    <property type="match status" value="1"/>
</dbReference>
<dbReference type="PROSITE" id="PS00362">
    <property type="entry name" value="RIBOSOMAL_S15"/>
    <property type="match status" value="1"/>
</dbReference>
<dbReference type="Proteomes" id="UP000177486">
    <property type="component" value="Unassembled WGS sequence"/>
</dbReference>
<dbReference type="FunFam" id="1.10.287.10:FF:000002">
    <property type="entry name" value="30S ribosomal protein S15"/>
    <property type="match status" value="1"/>
</dbReference>
<dbReference type="SUPFAM" id="SSF47060">
    <property type="entry name" value="S15/NS1 RNA-binding domain"/>
    <property type="match status" value="1"/>
</dbReference>
<keyword evidence="2 4" id="KW-0687">Ribonucleoprotein</keyword>
<evidence type="ECO:0000256" key="2">
    <source>
        <dbReference type="ARBA" id="ARBA00023274"/>
    </source>
</evidence>
<comment type="similarity">
    <text evidence="4 5">Belongs to the universal ribosomal protein uS15 family.</text>
</comment>
<keyword evidence="4 6" id="KW-0699">rRNA-binding</keyword>
<sequence length="88" mass="10275">MLATKTKQKVIEKYKLHEKDTGSSEVQIALITEEIKRLTTHLKDHPKDTHSRRGLLKMVSKRKALLKYLSDEDEKRYSSIIKKIGLKK</sequence>
<gene>
    <name evidence="4" type="primary">rpsO</name>
    <name evidence="7" type="ORF">A2931_01230</name>
</gene>
<evidence type="ECO:0000256" key="1">
    <source>
        <dbReference type="ARBA" id="ARBA00022980"/>
    </source>
</evidence>
<dbReference type="InterPro" id="IPR009068">
    <property type="entry name" value="uS15_NS1_RNA-bd_sf"/>
</dbReference>
<reference evidence="7 8" key="1">
    <citation type="journal article" date="2016" name="Nat. Commun.">
        <title>Thousands of microbial genomes shed light on interconnected biogeochemical processes in an aquifer system.</title>
        <authorList>
            <person name="Anantharaman K."/>
            <person name="Brown C.T."/>
            <person name="Hug L.A."/>
            <person name="Sharon I."/>
            <person name="Castelle C.J."/>
            <person name="Probst A.J."/>
            <person name="Thomas B.C."/>
            <person name="Singh A."/>
            <person name="Wilkins M.J."/>
            <person name="Karaoz U."/>
            <person name="Brodie E.L."/>
            <person name="Williams K.H."/>
            <person name="Hubbard S.S."/>
            <person name="Banfield J.F."/>
        </authorList>
    </citation>
    <scope>NUCLEOTIDE SEQUENCE [LARGE SCALE GENOMIC DNA]</scope>
</reference>
<dbReference type="Gene3D" id="6.10.250.3130">
    <property type="match status" value="1"/>
</dbReference>